<sequence length="323" mass="38307">MDENFHDAKEIELEIDPEKLNNDIGKEIIELKSKEIEKEKIKLEKQKSVESSPKSNKSIDYEIDFDYLVFNDDSESDDEIEDEHGIPIQNWSKTKKHRLQKCLWKLKYNRIISSFYLNDLKKQEEKYSWWIIVISTITSGLTIANNVESPPFENYDIYINTALTLSSMGTSLIAAWIKKQQFVEKINEVDKYLININSLCEEIDVQFMLLEKDRIPYKEFKEKYIPQITNYVSSNPMIPPESWKRCVKEITLKYPQLIEPDNNDENKLWPWFGDMVEVTDQNGDSKLVRKPTKFMKYMLKKDKKTRLKSSCCFDVEERNSVYQ</sequence>
<protein>
    <submittedName>
        <fullName evidence="1">Uncharacterized protein</fullName>
    </submittedName>
</protein>
<dbReference type="EMBL" id="MN739251">
    <property type="protein sequence ID" value="QHS95464.1"/>
    <property type="molecule type" value="Genomic_DNA"/>
</dbReference>
<name>A0A6C0BV64_9ZZZZ</name>
<proteinExistence type="predicted"/>
<reference evidence="1" key="1">
    <citation type="journal article" date="2020" name="Nature">
        <title>Giant virus diversity and host interactions through global metagenomics.</title>
        <authorList>
            <person name="Schulz F."/>
            <person name="Roux S."/>
            <person name="Paez-Espino D."/>
            <person name="Jungbluth S."/>
            <person name="Walsh D.A."/>
            <person name="Denef V.J."/>
            <person name="McMahon K.D."/>
            <person name="Konstantinidis K.T."/>
            <person name="Eloe-Fadrosh E.A."/>
            <person name="Kyrpides N.C."/>
            <person name="Woyke T."/>
        </authorList>
    </citation>
    <scope>NUCLEOTIDE SEQUENCE</scope>
    <source>
        <strain evidence="1">GVMAG-M-3300018428-35</strain>
    </source>
</reference>
<accession>A0A6C0BV64</accession>
<organism evidence="1">
    <name type="scientific">viral metagenome</name>
    <dbReference type="NCBI Taxonomy" id="1070528"/>
    <lineage>
        <taxon>unclassified sequences</taxon>
        <taxon>metagenomes</taxon>
        <taxon>organismal metagenomes</taxon>
    </lineage>
</organism>
<dbReference type="AlphaFoldDB" id="A0A6C0BV64"/>
<evidence type="ECO:0000313" key="1">
    <source>
        <dbReference type="EMBL" id="QHS95464.1"/>
    </source>
</evidence>